<dbReference type="EMBL" id="JACHMG010000001">
    <property type="protein sequence ID" value="MBB4686022.1"/>
    <property type="molecule type" value="Genomic_DNA"/>
</dbReference>
<evidence type="ECO:0000313" key="1">
    <source>
        <dbReference type="EMBL" id="MBB4686022.1"/>
    </source>
</evidence>
<dbReference type="AlphaFoldDB" id="A0A840IXT6"/>
<gene>
    <name evidence="1" type="ORF">BJY18_003507</name>
</gene>
<reference evidence="1 2" key="1">
    <citation type="submission" date="2020-08" db="EMBL/GenBank/DDBJ databases">
        <title>Sequencing the genomes of 1000 actinobacteria strains.</title>
        <authorList>
            <person name="Klenk H.-P."/>
        </authorList>
    </citation>
    <scope>NUCLEOTIDE SEQUENCE [LARGE SCALE GENOMIC DNA]</scope>
    <source>
        <strain evidence="1 2">DSM 45859</strain>
    </source>
</reference>
<dbReference type="SUPFAM" id="SSF159238">
    <property type="entry name" value="SO1590-like"/>
    <property type="match status" value="1"/>
</dbReference>
<accession>A0A840IXT6</accession>
<evidence type="ECO:0008006" key="3">
    <source>
        <dbReference type="Google" id="ProtNLM"/>
    </source>
</evidence>
<comment type="caution">
    <text evidence="1">The sequence shown here is derived from an EMBL/GenBank/DDBJ whole genome shotgun (WGS) entry which is preliminary data.</text>
</comment>
<name>A0A840IXT6_9PSEU</name>
<evidence type="ECO:0000313" key="2">
    <source>
        <dbReference type="Proteomes" id="UP000581769"/>
    </source>
</evidence>
<sequence length="139" mass="14653">MTGGVTGMNTFTVTKWDEHLASGVEGGPRVAAVHAAMAYDGEFEGESIGDYLLYYPGEGYDGGTTTSPGFERFDGTLDGRRGTFVVRHDWSFDPKTVRSAFTVVPGSGTGDLTGLTGTGTVHGTLADGTTTYTFDHRIG</sequence>
<organism evidence="1 2">
    <name type="scientific">Amycolatopsis jiangsuensis</name>
    <dbReference type="NCBI Taxonomy" id="1181879"/>
    <lineage>
        <taxon>Bacteria</taxon>
        <taxon>Bacillati</taxon>
        <taxon>Actinomycetota</taxon>
        <taxon>Actinomycetes</taxon>
        <taxon>Pseudonocardiales</taxon>
        <taxon>Pseudonocardiaceae</taxon>
        <taxon>Amycolatopsis</taxon>
    </lineage>
</organism>
<proteinExistence type="predicted"/>
<dbReference type="InterPro" id="IPR023159">
    <property type="entry name" value="SO1590-like_sf"/>
</dbReference>
<dbReference type="Pfam" id="PF11528">
    <property type="entry name" value="DUF3224"/>
    <property type="match status" value="1"/>
</dbReference>
<protein>
    <recommendedName>
        <fullName evidence="3">DUF3224 domain-containing protein</fullName>
    </recommendedName>
</protein>
<dbReference type="Proteomes" id="UP000581769">
    <property type="component" value="Unassembled WGS sequence"/>
</dbReference>
<dbReference type="InterPro" id="IPR021607">
    <property type="entry name" value="DUF3224"/>
</dbReference>
<keyword evidence="2" id="KW-1185">Reference proteome</keyword>
<dbReference type="Gene3D" id="2.40.350.10">
    <property type="entry name" value="SO1590-like"/>
    <property type="match status" value="1"/>
</dbReference>